<dbReference type="Proteomes" id="UP000315128">
    <property type="component" value="Chromosome"/>
</dbReference>
<sequence length="330" mass="38711">MLTAIDEKNKLVNLLESSPGELTGQYFCPVCKTEVVLKNGNIKITHFAHKTLRNCESWTENESVQHLTLKKLLYRWFKKSEKVEVEKYLPALNQTPDLLVNDNIAIEVQCSPLSLKRLKERTENYQTHGYSVIWLMGKKLWLGHQLTELQKNLMYFSENRGFYFWELDLERKKLRLKSLIHQDLRGNILHLTEEILFGHGELLAQLRRPFSAQAPLSLSVSTDRGLAHFVRQQLFHRSTKWLEIQEKYYQQGKNLLTENFDKPYIAPPGLNLLSVSTDKFSSANFTQITQNITPYYQNFLENFKKNPQNKLYPPRFYAIIKEVNNETKAK</sequence>
<dbReference type="Pfam" id="PF25164">
    <property type="entry name" value="CoiA_N"/>
    <property type="match status" value="1"/>
</dbReference>
<evidence type="ECO:0000313" key="4">
    <source>
        <dbReference type="Proteomes" id="UP000315128"/>
    </source>
</evidence>
<keyword evidence="4" id="KW-1185">Reference proteome</keyword>
<proteinExistence type="predicted"/>
<dbReference type="KEGG" id="lack:FLP15_11585"/>
<dbReference type="OrthoDB" id="3784230at2"/>
<name>A0A514ZAS5_9LACT</name>
<organism evidence="3 4">
    <name type="scientific">Lactococcus protaetiae</name>
    <dbReference type="NCBI Taxonomy" id="2592653"/>
    <lineage>
        <taxon>Bacteria</taxon>
        <taxon>Bacillati</taxon>
        <taxon>Bacillota</taxon>
        <taxon>Bacilli</taxon>
        <taxon>Lactobacillales</taxon>
        <taxon>Streptococcaceae</taxon>
        <taxon>Lactococcus</taxon>
    </lineage>
</organism>
<gene>
    <name evidence="3" type="ORF">FLP15_11585</name>
</gene>
<dbReference type="InterPro" id="IPR010330">
    <property type="entry name" value="CoiA_nuc"/>
</dbReference>
<protein>
    <submittedName>
        <fullName evidence="3">Competence protein CoiA</fullName>
    </submittedName>
</protein>
<dbReference type="InterPro" id="IPR021176">
    <property type="entry name" value="Competence-induced_CoiA"/>
</dbReference>
<accession>A0A514ZAS5</accession>
<reference evidence="3 4" key="1">
    <citation type="submission" date="2019-07" db="EMBL/GenBank/DDBJ databases">
        <title>Genome sequencing of KACC 19320.</title>
        <authorList>
            <person name="Heo J."/>
            <person name="Kim S.-J."/>
            <person name="Kim J.-S."/>
            <person name="Hong S.-B."/>
            <person name="Kwon S.-W."/>
        </authorList>
    </citation>
    <scope>NUCLEOTIDE SEQUENCE [LARGE SCALE GENOMIC DNA]</scope>
    <source>
        <strain evidence="3 4">KACC 19320</strain>
    </source>
</reference>
<dbReference type="RefSeq" id="WP_142767239.1">
    <property type="nucleotide sequence ID" value="NZ_CP041356.1"/>
</dbReference>
<evidence type="ECO:0000259" key="1">
    <source>
        <dbReference type="Pfam" id="PF06054"/>
    </source>
</evidence>
<feature type="domain" description="Competence protein CoiA-like N-terminal" evidence="2">
    <location>
        <begin position="24"/>
        <end position="56"/>
    </location>
</feature>
<evidence type="ECO:0000313" key="3">
    <source>
        <dbReference type="EMBL" id="QDK71692.1"/>
    </source>
</evidence>
<feature type="domain" description="Competence protein CoiA nuclease-like" evidence="1">
    <location>
        <begin position="62"/>
        <end position="180"/>
    </location>
</feature>
<dbReference type="InterPro" id="IPR057253">
    <property type="entry name" value="CoiA-like_N"/>
</dbReference>
<dbReference type="Pfam" id="PF06054">
    <property type="entry name" value="CoiA_nuc"/>
    <property type="match status" value="1"/>
</dbReference>
<dbReference type="PIRSF" id="PIRSF007487">
    <property type="entry name" value="Competence-induced_CoiA_bac"/>
    <property type="match status" value="1"/>
</dbReference>
<dbReference type="EMBL" id="CP041356">
    <property type="protein sequence ID" value="QDK71692.1"/>
    <property type="molecule type" value="Genomic_DNA"/>
</dbReference>
<evidence type="ECO:0000259" key="2">
    <source>
        <dbReference type="Pfam" id="PF25164"/>
    </source>
</evidence>
<dbReference type="AlphaFoldDB" id="A0A514ZAS5"/>